<evidence type="ECO:0000313" key="3">
    <source>
        <dbReference type="EMBL" id="RCX12505.1"/>
    </source>
</evidence>
<dbReference type="Proteomes" id="UP000253034">
    <property type="component" value="Unassembled WGS sequence"/>
</dbReference>
<gene>
    <name evidence="3" type="ORF">DFR58_1219</name>
</gene>
<dbReference type="InterPro" id="IPR036059">
    <property type="entry name" value="TldD/PmbA_sf"/>
</dbReference>
<dbReference type="InterPro" id="IPR051463">
    <property type="entry name" value="Peptidase_U62_metallo"/>
</dbReference>
<dbReference type="AlphaFoldDB" id="A0A369ATU5"/>
<reference evidence="3 4" key="1">
    <citation type="submission" date="2018-07" db="EMBL/GenBank/DDBJ databases">
        <title>Genomic Encyclopedia of Type Strains, Phase IV (KMG-IV): sequencing the most valuable type-strain genomes for metagenomic binning, comparative biology and taxonomic classification.</title>
        <authorList>
            <person name="Goeker M."/>
        </authorList>
    </citation>
    <scope>NUCLEOTIDE SEQUENCE [LARGE SCALE GENOMIC DNA]</scope>
    <source>
        <strain evidence="3 4">DSM 27016</strain>
    </source>
</reference>
<organism evidence="3 4">
    <name type="scientific">Anaerobacterium chartisolvens</name>
    <dbReference type="NCBI Taxonomy" id="1297424"/>
    <lineage>
        <taxon>Bacteria</taxon>
        <taxon>Bacillati</taxon>
        <taxon>Bacillota</taxon>
        <taxon>Clostridia</taxon>
        <taxon>Eubacteriales</taxon>
        <taxon>Oscillospiraceae</taxon>
        <taxon>Anaerobacterium</taxon>
    </lineage>
</organism>
<evidence type="ECO:0000256" key="1">
    <source>
        <dbReference type="ARBA" id="ARBA00005836"/>
    </source>
</evidence>
<proteinExistence type="inferred from homology"/>
<dbReference type="GO" id="GO:0008237">
    <property type="term" value="F:metallopeptidase activity"/>
    <property type="evidence" value="ECO:0007669"/>
    <property type="project" value="InterPro"/>
</dbReference>
<dbReference type="Gene3D" id="3.30.2290.10">
    <property type="entry name" value="PmbA/TldD superfamily"/>
    <property type="match status" value="1"/>
</dbReference>
<comment type="similarity">
    <text evidence="1">Belongs to the peptidase U62 family.</text>
</comment>
<evidence type="ECO:0000313" key="4">
    <source>
        <dbReference type="Proteomes" id="UP000253034"/>
    </source>
</evidence>
<name>A0A369ATU5_9FIRM</name>
<protein>
    <submittedName>
        <fullName evidence="3">TldD protein</fullName>
    </submittedName>
</protein>
<accession>A0A369ATU5</accession>
<dbReference type="GO" id="GO:0005829">
    <property type="term" value="C:cytosol"/>
    <property type="evidence" value="ECO:0007669"/>
    <property type="project" value="TreeGrafter"/>
</dbReference>
<dbReference type="Pfam" id="PF19289">
    <property type="entry name" value="PmbA_TldD_3rd"/>
    <property type="match status" value="1"/>
</dbReference>
<feature type="domain" description="Metalloprotease TldD/E C-terminal" evidence="2">
    <location>
        <begin position="224"/>
        <end position="456"/>
    </location>
</feature>
<dbReference type="RefSeq" id="WP_114298873.1">
    <property type="nucleotide sequence ID" value="NZ_QPJT01000021.1"/>
</dbReference>
<keyword evidence="4" id="KW-1185">Reference proteome</keyword>
<evidence type="ECO:0000259" key="2">
    <source>
        <dbReference type="Pfam" id="PF19289"/>
    </source>
</evidence>
<dbReference type="EMBL" id="QPJT01000021">
    <property type="protein sequence ID" value="RCX12505.1"/>
    <property type="molecule type" value="Genomic_DNA"/>
</dbReference>
<sequence>MHHRQSYIKNILKKYSCKGYFIDLRYSDVRYNKIAFTGNSLRDVGIVDESGYLLRVIHDRYYISIKFEDIAQLDDCIQNSIDILGDNLTYPWAEFYSGNPVTNEIKYNSSIFEAGNEYKVNILNGYINLVKNFSSKVKCAVQYNDCTGSKEYFNTLGSYIFQELSFYTCVFTLTYNDKNFRNQSILLFGEGNGNFHKFSLQENIIIEKLKYLIVSNGLRKVDEGNYDIIMSPEIAALFIHETIGHMLEADNICKDESLRNSLKIGTCVGPEFLNVIDDPTIPGLNGSFDYDDEGVKSKKKYLIKNGLIDSYLGNIMLSNEMKLKIEGNARAININHSPIVRMSNTYIESNSSEGKDFFKDVKNGLYVKGLLGGNTNRKTFYFNCGECYLVKDGKTAGPLSGVTISGDILEALKKIKRIYGDFEWTSGGGCGKLNQNPLPVSMGSPHILLENIHVRG</sequence>
<dbReference type="PANTHER" id="PTHR30624:SF0">
    <property type="entry name" value="METALLOPROTEASE SLR0863"/>
    <property type="match status" value="1"/>
</dbReference>
<dbReference type="GO" id="GO:0006508">
    <property type="term" value="P:proteolysis"/>
    <property type="evidence" value="ECO:0007669"/>
    <property type="project" value="InterPro"/>
</dbReference>
<dbReference type="InterPro" id="IPR045569">
    <property type="entry name" value="Metalloprtase-TldD/E_C"/>
</dbReference>
<dbReference type="SUPFAM" id="SSF111283">
    <property type="entry name" value="Putative modulator of DNA gyrase, PmbA/TldD"/>
    <property type="match status" value="1"/>
</dbReference>
<dbReference type="InterPro" id="IPR035068">
    <property type="entry name" value="TldD/PmbA_N"/>
</dbReference>
<comment type="caution">
    <text evidence="3">The sequence shown here is derived from an EMBL/GenBank/DDBJ whole genome shotgun (WGS) entry which is preliminary data.</text>
</comment>
<dbReference type="OrthoDB" id="9803213at2"/>
<dbReference type="PANTHER" id="PTHR30624">
    <property type="entry name" value="UNCHARACTERIZED PROTEIN TLDD AND PMBA"/>
    <property type="match status" value="1"/>
</dbReference>